<dbReference type="EMBL" id="CP029159">
    <property type="protein sequence ID" value="QKM66924.1"/>
    <property type="molecule type" value="Genomic_DNA"/>
</dbReference>
<evidence type="ECO:0000256" key="1">
    <source>
        <dbReference type="ARBA" id="ARBA00023015"/>
    </source>
</evidence>
<keyword evidence="5" id="KW-1185">Reference proteome</keyword>
<proteinExistence type="predicted"/>
<dbReference type="InterPro" id="IPR000524">
    <property type="entry name" value="Tscrpt_reg_HTH_GntR"/>
</dbReference>
<evidence type="ECO:0000313" key="4">
    <source>
        <dbReference type="EMBL" id="QKM66924.1"/>
    </source>
</evidence>
<dbReference type="SUPFAM" id="SSF64288">
    <property type="entry name" value="Chorismate lyase-like"/>
    <property type="match status" value="1"/>
</dbReference>
<gene>
    <name evidence="4" type="ORF">STSU_006795</name>
</gene>
<keyword evidence="1" id="KW-0805">Transcription regulation</keyword>
<dbReference type="SUPFAM" id="SSF46785">
    <property type="entry name" value="Winged helix' DNA-binding domain"/>
    <property type="match status" value="1"/>
</dbReference>
<dbReference type="RefSeq" id="WP_006345924.1">
    <property type="nucleotide sequence ID" value="NZ_CP029159.1"/>
</dbReference>
<dbReference type="Gene3D" id="3.40.1410.10">
    <property type="entry name" value="Chorismate lyase-like"/>
    <property type="match status" value="1"/>
</dbReference>
<organism evidence="4 5">
    <name type="scientific">Streptomyces tsukubensis (strain DSM 42081 / NBRC 108919 / NRRL 18488 / 9993)</name>
    <dbReference type="NCBI Taxonomy" id="1114943"/>
    <lineage>
        <taxon>Bacteria</taxon>
        <taxon>Bacillati</taxon>
        <taxon>Actinomycetota</taxon>
        <taxon>Actinomycetes</taxon>
        <taxon>Kitasatosporales</taxon>
        <taxon>Streptomycetaceae</taxon>
        <taxon>Streptomyces</taxon>
    </lineage>
</organism>
<dbReference type="PANTHER" id="PTHR44846">
    <property type="entry name" value="MANNOSYL-D-GLYCERATE TRANSPORT/METABOLISM SYSTEM REPRESSOR MNGR-RELATED"/>
    <property type="match status" value="1"/>
</dbReference>
<name>I2N863_STRT9</name>
<dbReference type="GO" id="GO:0003677">
    <property type="term" value="F:DNA binding"/>
    <property type="evidence" value="ECO:0007669"/>
    <property type="project" value="UniProtKB-KW"/>
</dbReference>
<dbReference type="Gene3D" id="1.10.10.10">
    <property type="entry name" value="Winged helix-like DNA-binding domain superfamily/Winged helix DNA-binding domain"/>
    <property type="match status" value="1"/>
</dbReference>
<evidence type="ECO:0000256" key="3">
    <source>
        <dbReference type="ARBA" id="ARBA00023163"/>
    </source>
</evidence>
<evidence type="ECO:0000256" key="2">
    <source>
        <dbReference type="ARBA" id="ARBA00023125"/>
    </source>
</evidence>
<dbReference type="Proteomes" id="UP000005940">
    <property type="component" value="Chromosome"/>
</dbReference>
<accession>I2N863</accession>
<dbReference type="PROSITE" id="PS50949">
    <property type="entry name" value="HTH_GNTR"/>
    <property type="match status" value="1"/>
</dbReference>
<dbReference type="Pfam" id="PF07702">
    <property type="entry name" value="UTRA"/>
    <property type="match status" value="1"/>
</dbReference>
<dbReference type="GO" id="GO:0045892">
    <property type="term" value="P:negative regulation of DNA-templated transcription"/>
    <property type="evidence" value="ECO:0007669"/>
    <property type="project" value="TreeGrafter"/>
</dbReference>
<dbReference type="InterPro" id="IPR036388">
    <property type="entry name" value="WH-like_DNA-bd_sf"/>
</dbReference>
<evidence type="ECO:0000313" key="5">
    <source>
        <dbReference type="Proteomes" id="UP000005940"/>
    </source>
</evidence>
<reference evidence="4 5" key="1">
    <citation type="journal article" date="2012" name="J. Bacteriol.">
        <title>Draft genome of Streptomyces tsukubaensis NRRL 18488, the producer of the clinically important immunosuppressant tacrolimus (FK506).</title>
        <authorList>
            <person name="Barreiro C."/>
            <person name="Prieto C."/>
            <person name="Sola-Landa A."/>
            <person name="Solera E."/>
            <person name="Martinez-Castro M."/>
            <person name="Perez-Redondo R."/>
            <person name="Garcia-Estrada C."/>
            <person name="Aparicio J.F."/>
            <person name="Fernandez-Martinez L.T."/>
            <person name="Santos-Aberturas J."/>
            <person name="Salehi-Najafabadi Z."/>
            <person name="Rodriguez-Garcia A."/>
            <person name="Tauch A."/>
            <person name="Martin J.F."/>
        </authorList>
    </citation>
    <scope>NUCLEOTIDE SEQUENCE [LARGE SCALE GENOMIC DNA]</scope>
    <source>
        <strain evidence="5">DSM 42081 / NBRC 108919 / NRRL 18488 / 9993</strain>
    </source>
</reference>
<dbReference type="InterPro" id="IPR050679">
    <property type="entry name" value="Bact_HTH_transcr_reg"/>
</dbReference>
<dbReference type="GO" id="GO:0003700">
    <property type="term" value="F:DNA-binding transcription factor activity"/>
    <property type="evidence" value="ECO:0007669"/>
    <property type="project" value="InterPro"/>
</dbReference>
<dbReference type="SMART" id="SM00345">
    <property type="entry name" value="HTH_GNTR"/>
    <property type="match status" value="1"/>
</dbReference>
<dbReference type="Pfam" id="PF00392">
    <property type="entry name" value="GntR"/>
    <property type="match status" value="1"/>
</dbReference>
<protein>
    <submittedName>
        <fullName evidence="4">GntR family transcriptional regulator</fullName>
    </submittedName>
</protein>
<keyword evidence="2" id="KW-0238">DNA-binding</keyword>
<keyword evidence="3" id="KW-0804">Transcription</keyword>
<sequence length="226" mass="24388">MAGTVARMVAYITERIEGGTLRAGEQLPSTQSLMRQFALSDNAVYRGIALLKARGLVDGQQGKGVFVADRRKLITGLQRINSGIAQQGETIDHKSSTRVQAPDWVAAYLGAGECILRVRTVNRGDTILQASQSWVHLSVADFVPEIDEPYACDPTWQAVYQDRSGYPVDVASKTVQARTTTAEDRTALGLKRDEAVLVMRSVYVTGNQVVGVGEGVYAPGHPVAIA</sequence>
<dbReference type="PANTHER" id="PTHR44846:SF17">
    <property type="entry name" value="GNTR-FAMILY TRANSCRIPTIONAL REGULATOR"/>
    <property type="match status" value="1"/>
</dbReference>
<dbReference type="InterPro" id="IPR028978">
    <property type="entry name" value="Chorismate_lyase_/UTRA_dom_sf"/>
</dbReference>
<dbReference type="AlphaFoldDB" id="I2N863"/>
<dbReference type="CDD" id="cd07377">
    <property type="entry name" value="WHTH_GntR"/>
    <property type="match status" value="1"/>
</dbReference>
<dbReference type="SMART" id="SM00866">
    <property type="entry name" value="UTRA"/>
    <property type="match status" value="1"/>
</dbReference>
<dbReference type="InterPro" id="IPR036390">
    <property type="entry name" value="WH_DNA-bd_sf"/>
</dbReference>
<dbReference type="InterPro" id="IPR011663">
    <property type="entry name" value="UTRA"/>
</dbReference>